<accession>A0A815VVV7</accession>
<evidence type="ECO:0000256" key="8">
    <source>
        <dbReference type="ARBA" id="ARBA00023242"/>
    </source>
</evidence>
<dbReference type="GO" id="GO:0008270">
    <property type="term" value="F:zinc ion binding"/>
    <property type="evidence" value="ECO:0007669"/>
    <property type="project" value="UniProtKB-KW"/>
</dbReference>
<dbReference type="PANTHER" id="PTHR46481:SF10">
    <property type="entry name" value="ZINC FINGER BED DOMAIN-CONTAINING PROTEIN 39"/>
    <property type="match status" value="1"/>
</dbReference>
<keyword evidence="14" id="KW-1185">Reference proteome</keyword>
<proteinExistence type="predicted"/>
<dbReference type="PANTHER" id="PTHR46481">
    <property type="entry name" value="ZINC FINGER BED DOMAIN-CONTAINING PROTEIN 4"/>
    <property type="match status" value="1"/>
</dbReference>
<keyword evidence="5" id="KW-0805">Transcription regulation</keyword>
<evidence type="ECO:0000313" key="13">
    <source>
        <dbReference type="EMBL" id="CAF4401068.1"/>
    </source>
</evidence>
<dbReference type="GO" id="GO:0046983">
    <property type="term" value="F:protein dimerization activity"/>
    <property type="evidence" value="ECO:0007669"/>
    <property type="project" value="InterPro"/>
</dbReference>
<comment type="subcellular location">
    <subcellularLocation>
        <location evidence="1">Nucleus</location>
    </subcellularLocation>
</comment>
<feature type="compositionally biased region" description="Polar residues" evidence="10">
    <location>
        <begin position="728"/>
        <end position="737"/>
    </location>
</feature>
<dbReference type="PROSITE" id="PS50808">
    <property type="entry name" value="ZF_BED"/>
    <property type="match status" value="1"/>
</dbReference>
<keyword evidence="4" id="KW-0862">Zinc</keyword>
<dbReference type="AlphaFoldDB" id="A0A815VVV7"/>
<feature type="domain" description="BED-type" evidence="11">
    <location>
        <begin position="26"/>
        <end position="88"/>
    </location>
</feature>
<dbReference type="GO" id="GO:0003677">
    <property type="term" value="F:DNA binding"/>
    <property type="evidence" value="ECO:0007669"/>
    <property type="project" value="UniProtKB-KW"/>
</dbReference>
<dbReference type="OrthoDB" id="1607513at2759"/>
<evidence type="ECO:0000256" key="1">
    <source>
        <dbReference type="ARBA" id="ARBA00004123"/>
    </source>
</evidence>
<dbReference type="Proteomes" id="UP000681722">
    <property type="component" value="Unassembled WGS sequence"/>
</dbReference>
<gene>
    <name evidence="12" type="ORF">GPM918_LOCUS38610</name>
    <name evidence="13" type="ORF">SRO942_LOCUS39451</name>
</gene>
<evidence type="ECO:0000256" key="6">
    <source>
        <dbReference type="ARBA" id="ARBA00023125"/>
    </source>
</evidence>
<sequence>MYASGTESNLNPDIEVISSPKGAGGRTRDEIWAHFDDYGDAKTAGHKKCKCKYCNITFQYAKLPMMYRHISHECEHISSINPNGLKEILVKLNSSTTDTSNSKRLKTHNLTSTTPSTSSKSLITTMPKCSKQLNMDQFGTRAILPSEKQSIDQTLVRAFVMNGMSFMTIDNIFFKEFLLKLNPMYTPPDRKKLSRDLLTKELVNVETRNNDLLNESEHLTLNVDGWTDQAGRSLYEFNAITEYRKCIVLALKDLSSHSHTTIFLNDELESVLKKVSVNCDVNSKIRAIVTDNPNVMKSMRDLFIAQPSNQHILSLRCFAHALNLIASDVIKHSYSTRILSRLSIVATYFNQSHQSKAQLKFEAKRMKAKKETLDTVADTRWTTVADSLHSFLLLRIPLLTIVTENDDRLPQKVKTVVNARNFFYEIENVYGIMRVLAYGVGIIQSNSATMADCYLILIYINRLTNEFVRSSETKEFGRFVSKVVNIRLREFQNFYYAASFFLHPKYRGAGLLTDCRSQVYKTIAEYSKRIGNNQATTKMVIASLQRYEMKIGPYSLNYSKDDTPSSWWAMVRDQTNKNSLKDIAIRLFSITPHSVMPERLFSILDWQHSKRRNRLNPFTLEAITKIHTYHCNSSNSVIDMEKIEEALSDELKPVENENDLNDNTKKFNDHINENHQILCQLTDSELISENDIEDKDLLNISSLVNSEDRDITNIFVELGLLDEDVQEQNDTQTASSQDRNDDEEDYDIDELVKAAIAT</sequence>
<feature type="compositionally biased region" description="Low complexity" evidence="10">
    <location>
        <begin position="111"/>
        <end position="122"/>
    </location>
</feature>
<dbReference type="Proteomes" id="UP000663829">
    <property type="component" value="Unassembled WGS sequence"/>
</dbReference>
<dbReference type="GO" id="GO:0005634">
    <property type="term" value="C:nucleus"/>
    <property type="evidence" value="ECO:0007669"/>
    <property type="project" value="UniProtKB-SubCell"/>
</dbReference>
<feature type="region of interest" description="Disordered" evidence="10">
    <location>
        <begin position="1"/>
        <end position="25"/>
    </location>
</feature>
<evidence type="ECO:0000256" key="7">
    <source>
        <dbReference type="ARBA" id="ARBA00023163"/>
    </source>
</evidence>
<name>A0A815VVV7_9BILA</name>
<evidence type="ECO:0000256" key="3">
    <source>
        <dbReference type="ARBA" id="ARBA00022771"/>
    </source>
</evidence>
<dbReference type="Pfam" id="PF05699">
    <property type="entry name" value="Dimer_Tnp_hAT"/>
    <property type="match status" value="1"/>
</dbReference>
<evidence type="ECO:0000313" key="12">
    <source>
        <dbReference type="EMBL" id="CAF1540677.1"/>
    </source>
</evidence>
<dbReference type="Pfam" id="PF04937">
    <property type="entry name" value="DUF659"/>
    <property type="match status" value="1"/>
</dbReference>
<evidence type="ECO:0000256" key="10">
    <source>
        <dbReference type="SAM" id="MobiDB-lite"/>
    </source>
</evidence>
<evidence type="ECO:0000256" key="2">
    <source>
        <dbReference type="ARBA" id="ARBA00022723"/>
    </source>
</evidence>
<comment type="caution">
    <text evidence="12">The sequence shown here is derived from an EMBL/GenBank/DDBJ whole genome shotgun (WGS) entry which is preliminary data.</text>
</comment>
<feature type="compositionally biased region" description="Polar residues" evidence="10">
    <location>
        <begin position="1"/>
        <end position="11"/>
    </location>
</feature>
<keyword evidence="8" id="KW-0539">Nucleus</keyword>
<keyword evidence="6" id="KW-0238">DNA-binding</keyword>
<dbReference type="EMBL" id="CAJOBC010091461">
    <property type="protein sequence ID" value="CAF4401068.1"/>
    <property type="molecule type" value="Genomic_DNA"/>
</dbReference>
<dbReference type="InterPro" id="IPR007021">
    <property type="entry name" value="DUF659"/>
</dbReference>
<organism evidence="12 14">
    <name type="scientific">Didymodactylos carnosus</name>
    <dbReference type="NCBI Taxonomy" id="1234261"/>
    <lineage>
        <taxon>Eukaryota</taxon>
        <taxon>Metazoa</taxon>
        <taxon>Spiralia</taxon>
        <taxon>Gnathifera</taxon>
        <taxon>Rotifera</taxon>
        <taxon>Eurotatoria</taxon>
        <taxon>Bdelloidea</taxon>
        <taxon>Philodinida</taxon>
        <taxon>Philodinidae</taxon>
        <taxon>Didymodactylos</taxon>
    </lineage>
</organism>
<keyword evidence="2" id="KW-0479">Metal-binding</keyword>
<feature type="region of interest" description="Disordered" evidence="10">
    <location>
        <begin position="97"/>
        <end position="122"/>
    </location>
</feature>
<dbReference type="InterPro" id="IPR003656">
    <property type="entry name" value="Znf_BED"/>
</dbReference>
<dbReference type="InterPro" id="IPR052035">
    <property type="entry name" value="ZnF_BED_domain_contain"/>
</dbReference>
<keyword evidence="7" id="KW-0804">Transcription</keyword>
<evidence type="ECO:0000256" key="5">
    <source>
        <dbReference type="ARBA" id="ARBA00023015"/>
    </source>
</evidence>
<reference evidence="12" key="1">
    <citation type="submission" date="2021-02" db="EMBL/GenBank/DDBJ databases">
        <authorList>
            <person name="Nowell W R."/>
        </authorList>
    </citation>
    <scope>NUCLEOTIDE SEQUENCE</scope>
</reference>
<evidence type="ECO:0000256" key="9">
    <source>
        <dbReference type="PROSITE-ProRule" id="PRU00027"/>
    </source>
</evidence>
<protein>
    <recommendedName>
        <fullName evidence="11">BED-type domain-containing protein</fullName>
    </recommendedName>
</protein>
<dbReference type="InterPro" id="IPR008906">
    <property type="entry name" value="HATC_C_dom"/>
</dbReference>
<dbReference type="SUPFAM" id="SSF53098">
    <property type="entry name" value="Ribonuclease H-like"/>
    <property type="match status" value="1"/>
</dbReference>
<evidence type="ECO:0000259" key="11">
    <source>
        <dbReference type="PROSITE" id="PS50808"/>
    </source>
</evidence>
<feature type="region of interest" description="Disordered" evidence="10">
    <location>
        <begin position="725"/>
        <end position="745"/>
    </location>
</feature>
<dbReference type="InterPro" id="IPR012337">
    <property type="entry name" value="RNaseH-like_sf"/>
</dbReference>
<dbReference type="EMBL" id="CAJNOQ010025824">
    <property type="protein sequence ID" value="CAF1540677.1"/>
    <property type="molecule type" value="Genomic_DNA"/>
</dbReference>
<keyword evidence="3 9" id="KW-0863">Zinc-finger</keyword>
<evidence type="ECO:0000313" key="14">
    <source>
        <dbReference type="Proteomes" id="UP000663829"/>
    </source>
</evidence>
<evidence type="ECO:0000256" key="4">
    <source>
        <dbReference type="ARBA" id="ARBA00022833"/>
    </source>
</evidence>